<comment type="cofactor">
    <cofactor evidence="1">
        <name>Zn(2+)</name>
        <dbReference type="ChEBI" id="CHEBI:29105"/>
    </cofactor>
</comment>
<accession>A0A1M5XUL7</accession>
<dbReference type="InterPro" id="IPR016681">
    <property type="entry name" value="SuccinylGlu_desuccinylase"/>
</dbReference>
<comment type="function">
    <text evidence="6">Transforms N(2)-succinylglutamate into succinate and glutamate.</text>
</comment>
<feature type="domain" description="Succinylglutamate desuccinylase/Aspartoacylase catalytic" evidence="8">
    <location>
        <begin position="53"/>
        <end position="244"/>
    </location>
</feature>
<dbReference type="GO" id="GO:0008270">
    <property type="term" value="F:zinc ion binding"/>
    <property type="evidence" value="ECO:0007669"/>
    <property type="project" value="InterPro"/>
</dbReference>
<name>A0A1M5XUL7_9VIBR</name>
<dbReference type="InterPro" id="IPR050178">
    <property type="entry name" value="AspA/AstE_fam"/>
</dbReference>
<dbReference type="HAMAP" id="MF_00767">
    <property type="entry name" value="Arg_catab_AstE"/>
    <property type="match status" value="1"/>
</dbReference>
<evidence type="ECO:0000313" key="10">
    <source>
        <dbReference type="Proteomes" id="UP000184608"/>
    </source>
</evidence>
<dbReference type="GO" id="GO:0016788">
    <property type="term" value="F:hydrolase activity, acting on ester bonds"/>
    <property type="evidence" value="ECO:0007669"/>
    <property type="project" value="UniProtKB-UniRule"/>
</dbReference>
<dbReference type="AlphaFoldDB" id="A0A1M5XUL7"/>
<gene>
    <name evidence="9" type="primary">astE_2</name>
    <name evidence="6" type="synonym">astE</name>
    <name evidence="9" type="ORF">VA7868_01325</name>
</gene>
<evidence type="ECO:0000259" key="8">
    <source>
        <dbReference type="Pfam" id="PF24827"/>
    </source>
</evidence>
<dbReference type="UniPathway" id="UPA00185">
    <property type="reaction ID" value="UER00283"/>
</dbReference>
<dbReference type="GO" id="GO:0009017">
    <property type="term" value="F:succinylglutamate desuccinylase activity"/>
    <property type="evidence" value="ECO:0007669"/>
    <property type="project" value="UniProtKB-EC"/>
</dbReference>
<dbReference type="SUPFAM" id="SSF53187">
    <property type="entry name" value="Zn-dependent exopeptidases"/>
    <property type="match status" value="1"/>
</dbReference>
<organism evidence="9 10">
    <name type="scientific">Vibrio aerogenes CECT 7868</name>
    <dbReference type="NCBI Taxonomy" id="1216006"/>
    <lineage>
        <taxon>Bacteria</taxon>
        <taxon>Pseudomonadati</taxon>
        <taxon>Pseudomonadota</taxon>
        <taxon>Gammaproteobacteria</taxon>
        <taxon>Vibrionales</taxon>
        <taxon>Vibrionaceae</taxon>
        <taxon>Vibrio</taxon>
    </lineage>
</organism>
<evidence type="ECO:0000256" key="4">
    <source>
        <dbReference type="ARBA" id="ARBA00022801"/>
    </source>
</evidence>
<keyword evidence="3" id="KW-0479">Metal-binding</keyword>
<reference evidence="9 10" key="1">
    <citation type="submission" date="2016-11" db="EMBL/GenBank/DDBJ databases">
        <authorList>
            <person name="Jaros S."/>
            <person name="Januszkiewicz K."/>
            <person name="Wedrychowicz H."/>
        </authorList>
    </citation>
    <scope>NUCLEOTIDE SEQUENCE [LARGE SCALE GENOMIC DNA]</scope>
    <source>
        <strain evidence="9 10">CECT 7868</strain>
    </source>
</reference>
<dbReference type="Pfam" id="PF04952">
    <property type="entry name" value="AstE_AspA_hybrid"/>
    <property type="match status" value="1"/>
</dbReference>
<comment type="catalytic activity">
    <reaction evidence="6">
        <text>N-succinyl-L-glutamate + H2O = L-glutamate + succinate</text>
        <dbReference type="Rhea" id="RHEA:15169"/>
        <dbReference type="ChEBI" id="CHEBI:15377"/>
        <dbReference type="ChEBI" id="CHEBI:29985"/>
        <dbReference type="ChEBI" id="CHEBI:30031"/>
        <dbReference type="ChEBI" id="CHEBI:58763"/>
        <dbReference type="EC" id="3.5.1.96"/>
    </reaction>
</comment>
<protein>
    <recommendedName>
        <fullName evidence="6">Succinylglutamate desuccinylase</fullName>
        <ecNumber evidence="6">3.5.1.96</ecNumber>
    </recommendedName>
</protein>
<comment type="caution">
    <text evidence="6">Lacks conserved residue(s) required for the propagation of feature annotation.</text>
</comment>
<feature type="active site" evidence="6">
    <location>
        <position position="219"/>
    </location>
</feature>
<dbReference type="STRING" id="1216006.VA7868_01325"/>
<keyword evidence="4 6" id="KW-0378">Hydrolase</keyword>
<dbReference type="PANTHER" id="PTHR15162:SF7">
    <property type="entry name" value="SUCCINYLGLUTAMATE DESUCCINYLASE"/>
    <property type="match status" value="1"/>
</dbReference>
<keyword evidence="5" id="KW-0862">Zinc</keyword>
<comment type="similarity">
    <text evidence="6">Belongs to the AspA/AstE family. Succinylglutamate desuccinylase subfamily.</text>
</comment>
<comment type="pathway">
    <text evidence="6">Amino-acid degradation; L-arginine degradation via AST pathway; L-glutamate and succinate from L-arginine: step 5/5.</text>
</comment>
<dbReference type="Pfam" id="PF24827">
    <property type="entry name" value="AstE_AspA_cat"/>
    <property type="match status" value="1"/>
</dbReference>
<dbReference type="OrthoDB" id="5290473at2"/>
<dbReference type="NCBIfam" id="NF003706">
    <property type="entry name" value="PRK05324.1"/>
    <property type="match status" value="1"/>
</dbReference>
<proteinExistence type="inferred from homology"/>
<evidence type="ECO:0000256" key="5">
    <source>
        <dbReference type="ARBA" id="ARBA00022833"/>
    </source>
</evidence>
<keyword evidence="10" id="KW-1185">Reference proteome</keyword>
<evidence type="ECO:0000313" key="9">
    <source>
        <dbReference type="EMBL" id="SHI03429.1"/>
    </source>
</evidence>
<feature type="domain" description="AstE/AspA barrel-sandwich hybrid" evidence="7">
    <location>
        <begin position="257"/>
        <end position="329"/>
    </location>
</feature>
<keyword evidence="2 6" id="KW-0056">Arginine metabolism</keyword>
<sequence>MANSLFRQSFLIDSLYSDSAPLSTEYVTEQGLCLKLHLPGVLEIIPPHMDESTKHVLVSCGIHGKDAGPVEMVNRIVTDVESGFQKIEEHCLFVIANLDAIKQNKQFIDENLERLFDDKPREPSTELVIADNLKVLIKSFWEETPVESRWHLDLHSTLYSSRYSTFVISPKVRHPVRSKALIDFIELAHINAIVLANAPSGSFSWYTADCYSARSATFELGKASRIGESDLNSFAIFDMALRDLISREKSEHLSKKSTIYRVSRTIVRMKEDFDFLFPEDIENFTAFKHGEVFGHDGDKPLMAKNDGESVLFPNRHVEIGEPAAYMLCPVVARYEGDQLVYD</sequence>
<evidence type="ECO:0000256" key="3">
    <source>
        <dbReference type="ARBA" id="ARBA00022723"/>
    </source>
</evidence>
<dbReference type="GO" id="GO:0019544">
    <property type="term" value="P:L-arginine catabolic process to L-glutamate"/>
    <property type="evidence" value="ECO:0007669"/>
    <property type="project" value="UniProtKB-UniRule"/>
</dbReference>
<evidence type="ECO:0000256" key="2">
    <source>
        <dbReference type="ARBA" id="ARBA00022503"/>
    </source>
</evidence>
<dbReference type="EC" id="3.5.1.96" evidence="6"/>
<dbReference type="InterPro" id="IPR055438">
    <property type="entry name" value="AstE_AspA_cat"/>
</dbReference>
<dbReference type="PANTHER" id="PTHR15162">
    <property type="entry name" value="ASPARTOACYLASE"/>
    <property type="match status" value="1"/>
</dbReference>
<evidence type="ECO:0000259" key="7">
    <source>
        <dbReference type="Pfam" id="PF04952"/>
    </source>
</evidence>
<dbReference type="GO" id="GO:0019545">
    <property type="term" value="P:L-arginine catabolic process to succinate"/>
    <property type="evidence" value="ECO:0007669"/>
    <property type="project" value="UniProtKB-UniRule"/>
</dbReference>
<dbReference type="EMBL" id="FQXZ01000013">
    <property type="protein sequence ID" value="SHI03429.1"/>
    <property type="molecule type" value="Genomic_DNA"/>
</dbReference>
<evidence type="ECO:0000256" key="1">
    <source>
        <dbReference type="ARBA" id="ARBA00001947"/>
    </source>
</evidence>
<evidence type="ECO:0000256" key="6">
    <source>
        <dbReference type="HAMAP-Rule" id="MF_00767"/>
    </source>
</evidence>
<dbReference type="Proteomes" id="UP000184608">
    <property type="component" value="Unassembled WGS sequence"/>
</dbReference>
<dbReference type="RefSeq" id="WP_073603069.1">
    <property type="nucleotide sequence ID" value="NZ_FQXZ01000013.1"/>
</dbReference>
<dbReference type="InterPro" id="IPR007036">
    <property type="entry name" value="Aste_AspA_hybrid_dom"/>
</dbReference>
<dbReference type="Gene3D" id="3.40.630.10">
    <property type="entry name" value="Zn peptidases"/>
    <property type="match status" value="1"/>
</dbReference>